<gene>
    <name evidence="1" type="ORF">ACI8B_60082</name>
</gene>
<dbReference type="AlphaFoldDB" id="A0A653KB61"/>
<sequence length="57" mass="6630">MKIENAKIEFKGDDIWINGDLISKCGGDEWWAFLDDEQKEFDTLEEAAKYCLEKAND</sequence>
<dbReference type="EMBL" id="CABWKZ010000056">
    <property type="protein sequence ID" value="VXA58240.1"/>
    <property type="molecule type" value="Genomic_DNA"/>
</dbReference>
<protein>
    <submittedName>
        <fullName evidence="1">Uncharacterized protein</fullName>
    </submittedName>
</protein>
<dbReference type="Proteomes" id="UP000430404">
    <property type="component" value="Unassembled WGS sequence"/>
</dbReference>
<organism evidence="1 2">
    <name type="scientific">Acinetobacter proteolyticus</name>
    <dbReference type="NCBI Taxonomy" id="1776741"/>
    <lineage>
        <taxon>Bacteria</taxon>
        <taxon>Pseudomonadati</taxon>
        <taxon>Pseudomonadota</taxon>
        <taxon>Gammaproteobacteria</taxon>
        <taxon>Moraxellales</taxon>
        <taxon>Moraxellaceae</taxon>
        <taxon>Acinetobacter</taxon>
    </lineage>
</organism>
<evidence type="ECO:0000313" key="2">
    <source>
        <dbReference type="Proteomes" id="UP000430404"/>
    </source>
</evidence>
<accession>A0A653KB61</accession>
<proteinExistence type="predicted"/>
<evidence type="ECO:0000313" key="1">
    <source>
        <dbReference type="EMBL" id="VXA58240.1"/>
    </source>
</evidence>
<dbReference type="RefSeq" id="WP_171519241.1">
    <property type="nucleotide sequence ID" value="NZ_LR732744.1"/>
</dbReference>
<name>A0A653KB61_9GAMM</name>
<reference evidence="1 2" key="1">
    <citation type="submission" date="2019-10" db="EMBL/GenBank/DDBJ databases">
        <authorList>
            <person name="Karimi E."/>
        </authorList>
    </citation>
    <scope>NUCLEOTIDE SEQUENCE [LARGE SCALE GENOMIC DNA]</scope>
    <source>
        <strain evidence="1">Acinetobacter sp. 8BE</strain>
    </source>
</reference>